<sequence>MTCLGNTITWTPTLELQWYRCFRSTLTASGDDRPALQAAMHKPPSQTFIGFDLEEKNMIVKYYFVPLLKASSLGKSNLELVEESIVSMPSADSHFSVPLALLTSYIRSHDGFAQPRVEIFAVDCIQPTELRLKIDFMSKTVVFEGMLDALTLGGRLAPFSNNTKASLAELWCACFGIDVSTEALDRPLLGLHCHRTSGLLYYAELWPGEAMPTVKVYLPVRHY</sequence>
<accession>A0ACC1QWV6</accession>
<gene>
    <name evidence="1" type="ORF">NLG97_g5004</name>
</gene>
<reference evidence="1" key="1">
    <citation type="submission" date="2022-07" db="EMBL/GenBank/DDBJ databases">
        <title>Genome Sequence of Lecanicillium saksenae.</title>
        <authorList>
            <person name="Buettner E."/>
        </authorList>
    </citation>
    <scope>NUCLEOTIDE SEQUENCE</scope>
    <source>
        <strain evidence="1">VT-O1</strain>
    </source>
</reference>
<comment type="caution">
    <text evidence="1">The sequence shown here is derived from an EMBL/GenBank/DDBJ whole genome shotgun (WGS) entry which is preliminary data.</text>
</comment>
<name>A0ACC1QWV6_9HYPO</name>
<protein>
    <submittedName>
        <fullName evidence="1">Uncharacterized protein</fullName>
    </submittedName>
</protein>
<proteinExistence type="predicted"/>
<evidence type="ECO:0000313" key="1">
    <source>
        <dbReference type="EMBL" id="KAJ3493011.1"/>
    </source>
</evidence>
<organism evidence="1 2">
    <name type="scientific">Lecanicillium saksenae</name>
    <dbReference type="NCBI Taxonomy" id="468837"/>
    <lineage>
        <taxon>Eukaryota</taxon>
        <taxon>Fungi</taxon>
        <taxon>Dikarya</taxon>
        <taxon>Ascomycota</taxon>
        <taxon>Pezizomycotina</taxon>
        <taxon>Sordariomycetes</taxon>
        <taxon>Hypocreomycetidae</taxon>
        <taxon>Hypocreales</taxon>
        <taxon>Cordycipitaceae</taxon>
        <taxon>Lecanicillium</taxon>
    </lineage>
</organism>
<evidence type="ECO:0000313" key="2">
    <source>
        <dbReference type="Proteomes" id="UP001148737"/>
    </source>
</evidence>
<dbReference type="Proteomes" id="UP001148737">
    <property type="component" value="Unassembled WGS sequence"/>
</dbReference>
<dbReference type="EMBL" id="JANAKD010000533">
    <property type="protein sequence ID" value="KAJ3493011.1"/>
    <property type="molecule type" value="Genomic_DNA"/>
</dbReference>
<keyword evidence="2" id="KW-1185">Reference proteome</keyword>